<evidence type="ECO:0000256" key="1">
    <source>
        <dbReference type="SAM" id="Phobius"/>
    </source>
</evidence>
<reference evidence="2" key="1">
    <citation type="submission" date="2023-04" db="EMBL/GenBank/DDBJ databases">
        <authorList>
            <person name="Vijverberg K."/>
            <person name="Xiong W."/>
            <person name="Schranz E."/>
        </authorList>
    </citation>
    <scope>NUCLEOTIDE SEQUENCE</scope>
</reference>
<protein>
    <submittedName>
        <fullName evidence="2">Uncharacterized protein</fullName>
    </submittedName>
</protein>
<sequence>MAKKKPIEGVSDQMNAIACLNLDQPPARWFPDFKIFLSMFSTSSSIPSGATTVLFLIDRGGRKNELPNVSLPLFLLINDEKGHVSTSSFWWVFSQQAKRLRHTHFVETVEKRSPPSRTSDRGFECRPMGISSMEENDDKGYCEEVFADRKRL</sequence>
<evidence type="ECO:0000313" key="2">
    <source>
        <dbReference type="EMBL" id="CAI9262707.1"/>
    </source>
</evidence>
<dbReference type="AlphaFoldDB" id="A0AA35VKK7"/>
<accession>A0AA35VKK7</accession>
<organism evidence="2 3">
    <name type="scientific">Lactuca saligna</name>
    <name type="common">Willowleaf lettuce</name>
    <dbReference type="NCBI Taxonomy" id="75948"/>
    <lineage>
        <taxon>Eukaryota</taxon>
        <taxon>Viridiplantae</taxon>
        <taxon>Streptophyta</taxon>
        <taxon>Embryophyta</taxon>
        <taxon>Tracheophyta</taxon>
        <taxon>Spermatophyta</taxon>
        <taxon>Magnoliopsida</taxon>
        <taxon>eudicotyledons</taxon>
        <taxon>Gunneridae</taxon>
        <taxon>Pentapetalae</taxon>
        <taxon>asterids</taxon>
        <taxon>campanulids</taxon>
        <taxon>Asterales</taxon>
        <taxon>Asteraceae</taxon>
        <taxon>Cichorioideae</taxon>
        <taxon>Cichorieae</taxon>
        <taxon>Lactucinae</taxon>
        <taxon>Lactuca</taxon>
    </lineage>
</organism>
<dbReference type="Proteomes" id="UP001177003">
    <property type="component" value="Chromosome 0"/>
</dbReference>
<proteinExistence type="predicted"/>
<keyword evidence="1" id="KW-0812">Transmembrane</keyword>
<keyword evidence="1" id="KW-1133">Transmembrane helix</keyword>
<evidence type="ECO:0000313" key="3">
    <source>
        <dbReference type="Proteomes" id="UP001177003"/>
    </source>
</evidence>
<name>A0AA35VKK7_LACSI</name>
<dbReference type="EMBL" id="OX465086">
    <property type="protein sequence ID" value="CAI9262707.1"/>
    <property type="molecule type" value="Genomic_DNA"/>
</dbReference>
<gene>
    <name evidence="2" type="ORF">LSALG_LOCUS3433</name>
</gene>
<keyword evidence="1" id="KW-0472">Membrane</keyword>
<feature type="transmembrane region" description="Helical" evidence="1">
    <location>
        <begin position="35"/>
        <end position="57"/>
    </location>
</feature>
<keyword evidence="3" id="KW-1185">Reference proteome</keyword>